<reference evidence="2" key="1">
    <citation type="submission" date="2017-01" db="EMBL/GenBank/DDBJ databases">
        <authorList>
            <person name="Varghese N."/>
            <person name="Submissions S."/>
        </authorList>
    </citation>
    <scope>NUCLEOTIDE SEQUENCE [LARGE SCALE GENOMIC DNA]</scope>
    <source>
        <strain evidence="2">CGMCC 1.7737</strain>
    </source>
</reference>
<proteinExistence type="predicted"/>
<evidence type="ECO:0000313" key="1">
    <source>
        <dbReference type="EMBL" id="SIR63434.1"/>
    </source>
</evidence>
<organism evidence="1 2">
    <name type="scientific">Haladaptatus litoreus</name>
    <dbReference type="NCBI Taxonomy" id="553468"/>
    <lineage>
        <taxon>Archaea</taxon>
        <taxon>Methanobacteriati</taxon>
        <taxon>Methanobacteriota</taxon>
        <taxon>Stenosarchaea group</taxon>
        <taxon>Halobacteria</taxon>
        <taxon>Halobacteriales</taxon>
        <taxon>Haladaptataceae</taxon>
        <taxon>Haladaptatus</taxon>
    </lineage>
</organism>
<dbReference type="AlphaFoldDB" id="A0A1N7CJ43"/>
<keyword evidence="2" id="KW-1185">Reference proteome</keyword>
<gene>
    <name evidence="1" type="ORF">SAMN05421858_3029</name>
</gene>
<sequence length="141" mass="15568">MDDSIDQSEQIKQIERGLDLLFTTEIAKNLLNSVDIQALHDGGGYDEAVDYEQLAETLGRTLGRGFGKQLLSRFSDDHLVVRFAGSTVAGRLSAIVVRELLHQTEPEEVMTWFSEVADEGSLDVGDDITIPLTVVEESDED</sequence>
<evidence type="ECO:0000313" key="2">
    <source>
        <dbReference type="Proteomes" id="UP000186914"/>
    </source>
</evidence>
<accession>A0A1N7CJ43</accession>
<protein>
    <submittedName>
        <fullName evidence="1">Uncharacterized protein</fullName>
    </submittedName>
</protein>
<dbReference type="EMBL" id="FTNO01000003">
    <property type="protein sequence ID" value="SIR63434.1"/>
    <property type="molecule type" value="Genomic_DNA"/>
</dbReference>
<dbReference type="OrthoDB" id="350561at2157"/>
<dbReference type="Proteomes" id="UP000186914">
    <property type="component" value="Unassembled WGS sequence"/>
</dbReference>
<dbReference type="RefSeq" id="WP_076431010.1">
    <property type="nucleotide sequence ID" value="NZ_FTNO01000003.1"/>
</dbReference>
<name>A0A1N7CJ43_9EURY</name>